<comment type="caution">
    <text evidence="1">The sequence shown here is derived from an EMBL/GenBank/DDBJ whole genome shotgun (WGS) entry which is preliminary data.</text>
</comment>
<dbReference type="EMBL" id="AABL01001849">
    <property type="protein sequence ID" value="EAA17783.1"/>
    <property type="molecule type" value="Genomic_DNA"/>
</dbReference>
<protein>
    <submittedName>
        <fullName evidence="1">Uncharacterized protein</fullName>
    </submittedName>
</protein>
<dbReference type="PaxDb" id="73239-Q7RCR1"/>
<proteinExistence type="predicted"/>
<organism evidence="1 2">
    <name type="scientific">Plasmodium yoelii yoelii</name>
    <dbReference type="NCBI Taxonomy" id="73239"/>
    <lineage>
        <taxon>Eukaryota</taxon>
        <taxon>Sar</taxon>
        <taxon>Alveolata</taxon>
        <taxon>Apicomplexa</taxon>
        <taxon>Aconoidasida</taxon>
        <taxon>Haemosporida</taxon>
        <taxon>Plasmodiidae</taxon>
        <taxon>Plasmodium</taxon>
        <taxon>Plasmodium (Vinckeia)</taxon>
    </lineage>
</organism>
<accession>Q7RCR1</accession>
<reference evidence="1 2" key="1">
    <citation type="journal article" date="2002" name="Nature">
        <title>Genome sequence and comparative analysis of the model rodent malaria parasite Plasmodium yoelii yoelii.</title>
        <authorList>
            <person name="Carlton J.M."/>
            <person name="Angiuoli S.V."/>
            <person name="Suh B.B."/>
            <person name="Kooij T.W."/>
            <person name="Pertea M."/>
            <person name="Silva J.C."/>
            <person name="Ermolaeva M.D."/>
            <person name="Allen J.E."/>
            <person name="Selengut J.D."/>
            <person name="Koo H.L."/>
            <person name="Peterson J.D."/>
            <person name="Pop M."/>
            <person name="Kosack D.S."/>
            <person name="Shumway M.F."/>
            <person name="Bidwell S.L."/>
            <person name="Shallom S.J."/>
            <person name="van Aken S.E."/>
            <person name="Riedmuller S.B."/>
            <person name="Feldblyum T.V."/>
            <person name="Cho J.K."/>
            <person name="Quackenbush J."/>
            <person name="Sedegah M."/>
            <person name="Shoaibi A."/>
            <person name="Cummings L.M."/>
            <person name="Florens L."/>
            <person name="Yates J.R."/>
            <person name="Raine J.D."/>
            <person name="Sinden R.E."/>
            <person name="Harris M.A."/>
            <person name="Cunningham D.A."/>
            <person name="Preiser P.R."/>
            <person name="Bergman L.W."/>
            <person name="Vaidya A.B."/>
            <person name="van Lin L.H."/>
            <person name="Janse C.J."/>
            <person name="Waters A.P."/>
            <person name="Smith H.O."/>
            <person name="White O.R."/>
            <person name="Salzberg S.L."/>
            <person name="Venter J.C."/>
            <person name="Fraser C.M."/>
            <person name="Hoffman S.L."/>
            <person name="Gardner M.J."/>
            <person name="Carucci D.J."/>
        </authorList>
    </citation>
    <scope>NUCLEOTIDE SEQUENCE [LARGE SCALE GENOMIC DNA]</scope>
    <source>
        <strain evidence="1 2">17XNL</strain>
    </source>
</reference>
<dbReference type="InParanoid" id="Q7RCR1"/>
<dbReference type="Proteomes" id="UP000008553">
    <property type="component" value="Unassembled WGS sequence"/>
</dbReference>
<name>Q7RCR1_PLAYO</name>
<gene>
    <name evidence="1" type="ORF">PY05716</name>
</gene>
<evidence type="ECO:0000313" key="2">
    <source>
        <dbReference type="Proteomes" id="UP000008553"/>
    </source>
</evidence>
<evidence type="ECO:0000313" key="1">
    <source>
        <dbReference type="EMBL" id="EAA17783.1"/>
    </source>
</evidence>
<sequence>MKDNLVKYNKYLKYDNPIIIENNEGSNKNSKDEKNMKEKNIVRIINNIQLKETNKTK</sequence>
<keyword evidence="2" id="KW-1185">Reference proteome</keyword>
<dbReference type="AlphaFoldDB" id="Q7RCR1"/>